<keyword evidence="9 11" id="KW-0139">CF(1)</keyword>
<dbReference type="InterPro" id="IPR020546">
    <property type="entry name" value="ATP_synth_F1_dsu/esu_N"/>
</dbReference>
<dbReference type="SUPFAM" id="SSF51344">
    <property type="entry name" value="Epsilon subunit of F1F0-ATP synthase N-terminal domain"/>
    <property type="match status" value="1"/>
</dbReference>
<keyword evidence="5 11" id="KW-0375">Hydrogen ion transport</keyword>
<dbReference type="GO" id="GO:0009535">
    <property type="term" value="C:chloroplast thylakoid membrane"/>
    <property type="evidence" value="ECO:0007669"/>
    <property type="project" value="UniProtKB-SubCell"/>
</dbReference>
<organism evidence="15">
    <name type="scientific">Reboulia hemisphaerica</name>
    <dbReference type="NCBI Taxonomy" id="37395"/>
    <lineage>
        <taxon>Eukaryota</taxon>
        <taxon>Viridiplantae</taxon>
        <taxon>Streptophyta</taxon>
        <taxon>Embryophyta</taxon>
        <taxon>Marchantiophyta</taxon>
        <taxon>Marchantiopsida</taxon>
        <taxon>Marchantiidae</taxon>
        <taxon>Marchantiales</taxon>
        <taxon>Aytoniaceae</taxon>
        <taxon>Reboulia</taxon>
    </lineage>
</organism>
<dbReference type="HAMAP" id="MF_00530">
    <property type="entry name" value="ATP_synth_epsil_bac"/>
    <property type="match status" value="1"/>
</dbReference>
<sequence>MLNLRVMAPNRIVWNSDIQEIILSTNSGQIGILPNHASVLTALDIGIVKIRLDDQWSTMALMGGFAIIDNNNLTILVNDAEKANEIDFQEAQETFQKAKTNLDEATGNKKKEIEALLIFKRAKARLEAINAMTSK</sequence>
<keyword evidence="3 11" id="KW-0813">Transport</keyword>
<keyword evidence="7 11" id="KW-0793">Thylakoid</keyword>
<keyword evidence="4 12" id="KW-0934">Plastid</keyword>
<evidence type="ECO:0000259" key="13">
    <source>
        <dbReference type="Pfam" id="PF00401"/>
    </source>
</evidence>
<dbReference type="EMBL" id="MK477551">
    <property type="protein sequence ID" value="QCP68460.1"/>
    <property type="molecule type" value="Genomic_DNA"/>
</dbReference>
<evidence type="ECO:0000256" key="8">
    <source>
        <dbReference type="ARBA" id="ARBA00023136"/>
    </source>
</evidence>
<evidence type="ECO:0000256" key="10">
    <source>
        <dbReference type="ARBA" id="ARBA00023310"/>
    </source>
</evidence>
<comment type="function">
    <text evidence="11 12">Produces ATP from ADP in the presence of a proton gradient across the membrane.</text>
</comment>
<dbReference type="CDD" id="cd12152">
    <property type="entry name" value="F1-ATPase_delta"/>
    <property type="match status" value="1"/>
</dbReference>
<dbReference type="GO" id="GO:0045259">
    <property type="term" value="C:proton-transporting ATP synthase complex"/>
    <property type="evidence" value="ECO:0007669"/>
    <property type="project" value="UniProtKB-KW"/>
</dbReference>
<dbReference type="PANTHER" id="PTHR13822">
    <property type="entry name" value="ATP SYNTHASE DELTA/EPSILON CHAIN"/>
    <property type="match status" value="1"/>
</dbReference>
<evidence type="ECO:0000256" key="2">
    <source>
        <dbReference type="ARBA" id="ARBA00005712"/>
    </source>
</evidence>
<evidence type="ECO:0000256" key="3">
    <source>
        <dbReference type="ARBA" id="ARBA00022448"/>
    </source>
</evidence>
<evidence type="ECO:0000256" key="1">
    <source>
        <dbReference type="ARBA" id="ARBA00004170"/>
    </source>
</evidence>
<dbReference type="InterPro" id="IPR020547">
    <property type="entry name" value="ATP_synth_F1_esu_C"/>
</dbReference>
<dbReference type="GO" id="GO:0005524">
    <property type="term" value="F:ATP binding"/>
    <property type="evidence" value="ECO:0007669"/>
    <property type="project" value="UniProtKB-UniRule"/>
</dbReference>
<dbReference type="Pfam" id="PF02823">
    <property type="entry name" value="ATP-synt_DE_N"/>
    <property type="match status" value="1"/>
</dbReference>
<feature type="domain" description="ATP synthase F1 complex delta/epsilon subunit N-terminal" evidence="14">
    <location>
        <begin position="2"/>
        <end position="80"/>
    </location>
</feature>
<dbReference type="InterPro" id="IPR036771">
    <property type="entry name" value="ATPsynth_dsu/esu_N"/>
</dbReference>
<geneLocation type="chloroplast" evidence="15"/>
<gene>
    <name evidence="11 15" type="primary">atpE</name>
</gene>
<reference evidence="15" key="1">
    <citation type="submission" date="2019-02" db="EMBL/GenBank/DDBJ databases">
        <title>The complete chloroplast genome of Reboulia hemisphaerica (L.) Raddi (Aytoniaceae, Marchantiophyta).</title>
        <authorList>
            <person name="Kwon W."/>
            <person name="Min J."/>
            <person name="Park J."/>
        </authorList>
    </citation>
    <scope>NUCLEOTIDE SEQUENCE</scope>
</reference>
<dbReference type="RefSeq" id="YP_009642806.1">
    <property type="nucleotide sequence ID" value="NC_042418.1"/>
</dbReference>
<dbReference type="GO" id="GO:0046933">
    <property type="term" value="F:proton-transporting ATP synthase activity, rotational mechanism"/>
    <property type="evidence" value="ECO:0007669"/>
    <property type="project" value="UniProtKB-UniRule"/>
</dbReference>
<evidence type="ECO:0000256" key="4">
    <source>
        <dbReference type="ARBA" id="ARBA00022640"/>
    </source>
</evidence>
<comment type="similarity">
    <text evidence="2 11 12">Belongs to the ATPase epsilon chain family.</text>
</comment>
<dbReference type="Gene3D" id="6.10.140.480">
    <property type="match status" value="1"/>
</dbReference>
<feature type="domain" description="ATP synthase epsilon subunit C-terminal" evidence="13">
    <location>
        <begin position="85"/>
        <end position="129"/>
    </location>
</feature>
<proteinExistence type="inferred from homology"/>
<protein>
    <recommendedName>
        <fullName evidence="11 12">ATP synthase epsilon chain, chloroplastic</fullName>
    </recommendedName>
    <alternativeName>
        <fullName evidence="11">ATP synthase F1 sector epsilon subunit</fullName>
    </alternativeName>
    <alternativeName>
        <fullName evidence="11">F-ATPase epsilon subunit</fullName>
    </alternativeName>
</protein>
<keyword evidence="10 11" id="KW-0066">ATP synthesis</keyword>
<evidence type="ECO:0000256" key="12">
    <source>
        <dbReference type="RuleBase" id="RU003655"/>
    </source>
</evidence>
<comment type="subcellular location">
    <subcellularLocation>
        <location evidence="1">Membrane</location>
        <topology evidence="1">Peripheral membrane protein</topology>
    </subcellularLocation>
    <subcellularLocation>
        <location evidence="11">Plastid</location>
        <location evidence="11">Chloroplast thylakoid membrane</location>
        <topology evidence="11">Peripheral membrane protein</topology>
    </subcellularLocation>
</comment>
<evidence type="ECO:0000256" key="5">
    <source>
        <dbReference type="ARBA" id="ARBA00022781"/>
    </source>
</evidence>
<comment type="subunit">
    <text evidence="11 12">F-type ATPases have 2 components, CF(1) - the catalytic core - and CF(0) - the membrane proton channel. CF(1) has five subunits: alpha(3), beta(3), gamma(1), delta(1), epsilon(1). CF(0) has three main subunits: a, b and c.</text>
</comment>
<keyword evidence="15" id="KW-0150">Chloroplast</keyword>
<evidence type="ECO:0000256" key="6">
    <source>
        <dbReference type="ARBA" id="ARBA00023065"/>
    </source>
</evidence>
<keyword evidence="6 11" id="KW-0406">Ion transport</keyword>
<dbReference type="Gene3D" id="2.60.15.10">
    <property type="entry name" value="F0F1 ATP synthase delta/epsilon subunit, N-terminal"/>
    <property type="match status" value="1"/>
</dbReference>
<evidence type="ECO:0000259" key="14">
    <source>
        <dbReference type="Pfam" id="PF02823"/>
    </source>
</evidence>
<dbReference type="AlphaFoldDB" id="A0A4P8JB75"/>
<name>A0A4P8JB75_9MARC</name>
<dbReference type="GeneID" id="40345239"/>
<dbReference type="InterPro" id="IPR001469">
    <property type="entry name" value="ATP_synth_F1_dsu/esu"/>
</dbReference>
<accession>A0A4P8JB75</accession>
<dbReference type="PANTHER" id="PTHR13822:SF10">
    <property type="entry name" value="ATP SYNTHASE EPSILON CHAIN, CHLOROPLASTIC"/>
    <property type="match status" value="1"/>
</dbReference>
<evidence type="ECO:0000256" key="11">
    <source>
        <dbReference type="HAMAP-Rule" id="MF_00530"/>
    </source>
</evidence>
<dbReference type="Pfam" id="PF00401">
    <property type="entry name" value="ATP-synt_DE"/>
    <property type="match status" value="1"/>
</dbReference>
<evidence type="ECO:0000256" key="7">
    <source>
        <dbReference type="ARBA" id="ARBA00023078"/>
    </source>
</evidence>
<keyword evidence="8 11" id="KW-0472">Membrane</keyword>
<evidence type="ECO:0000313" key="15">
    <source>
        <dbReference type="EMBL" id="QCP68460.1"/>
    </source>
</evidence>
<evidence type="ECO:0000256" key="9">
    <source>
        <dbReference type="ARBA" id="ARBA00023196"/>
    </source>
</evidence>
<dbReference type="NCBIfam" id="TIGR01216">
    <property type="entry name" value="ATP_synt_epsi"/>
    <property type="match status" value="1"/>
</dbReference>
<dbReference type="FunFam" id="2.60.15.10:FF:000002">
    <property type="entry name" value="ATP synthase epsilon chain, chloroplastic"/>
    <property type="match status" value="1"/>
</dbReference>